<dbReference type="PANTHER" id="PTHR34387">
    <property type="entry name" value="SLR1258 PROTEIN"/>
    <property type="match status" value="1"/>
</dbReference>
<feature type="signal peptide" evidence="1">
    <location>
        <begin position="1"/>
        <end position="25"/>
    </location>
</feature>
<keyword evidence="3" id="KW-1185">Reference proteome</keyword>
<evidence type="ECO:0000313" key="2">
    <source>
        <dbReference type="EMBL" id="MDI2593765.1"/>
    </source>
</evidence>
<feature type="chain" id="PRO_5047373598" evidence="1">
    <location>
        <begin position="26"/>
        <end position="240"/>
    </location>
</feature>
<evidence type="ECO:0000256" key="1">
    <source>
        <dbReference type="SAM" id="SignalP"/>
    </source>
</evidence>
<evidence type="ECO:0000313" key="3">
    <source>
        <dbReference type="Proteomes" id="UP001159100"/>
    </source>
</evidence>
<name>A0ABT6QS90_9PSED</name>
<dbReference type="Proteomes" id="UP001159100">
    <property type="component" value="Unassembled WGS sequence"/>
</dbReference>
<reference evidence="2 3" key="1">
    <citation type="submission" date="2023-02" db="EMBL/GenBank/DDBJ databases">
        <title>Pseudomonas chrutzelriedensis sp. nov., a potently antifungal strain isolated from moss.</title>
        <authorList>
            <person name="Schnyder A."/>
            <person name="Kalawong R."/>
            <person name="Eberl L."/>
            <person name="Agnoli K."/>
        </authorList>
    </citation>
    <scope>NUCLEOTIDE SEQUENCE [LARGE SCALE GENOMIC DNA]</scope>
    <source>
        <strain evidence="2 3">681</strain>
    </source>
</reference>
<sequence length="240" mass="25789">MFTLRRSAALLALSVGTVASLPALAADDLHYNQISLRAEVSQEVARDLMIVTLYTEEQNTDPAKLAADISTTMNKALAQAKQVKDITLRQGSRNSYPIYEPKGQKITGWRERAELRLESSDFAALSKLTGELLTDLKMGGMDFAIATPTRKASEDALLKEAVTAFKARAQLATDALGGKGYKIVNLNLNSNGYPQPYMRAPMMMKAAAGMDSAPVTPDVEAGTSQVSMTADGSIEVLMAP</sequence>
<gene>
    <name evidence="2" type="ORF">POF45_20410</name>
</gene>
<dbReference type="Gene3D" id="3.30.110.170">
    <property type="entry name" value="Protein of unknown function (DUF541), domain 1"/>
    <property type="match status" value="1"/>
</dbReference>
<dbReference type="Pfam" id="PF04402">
    <property type="entry name" value="SIMPL"/>
    <property type="match status" value="1"/>
</dbReference>
<dbReference type="InterPro" id="IPR052022">
    <property type="entry name" value="26kDa_periplasmic_antigen"/>
</dbReference>
<dbReference type="InterPro" id="IPR007497">
    <property type="entry name" value="SIMPL/DUF541"/>
</dbReference>
<dbReference type="RefSeq" id="WP_259499335.1">
    <property type="nucleotide sequence ID" value="NZ_JARBWL010000002.1"/>
</dbReference>
<dbReference type="EMBL" id="JARBWL010000002">
    <property type="protein sequence ID" value="MDI2593765.1"/>
    <property type="molecule type" value="Genomic_DNA"/>
</dbReference>
<organism evidence="2 3">
    <name type="scientific">Pseudomonas fungipugnans</name>
    <dbReference type="NCBI Taxonomy" id="3024217"/>
    <lineage>
        <taxon>Bacteria</taxon>
        <taxon>Pseudomonadati</taxon>
        <taxon>Pseudomonadota</taxon>
        <taxon>Gammaproteobacteria</taxon>
        <taxon>Pseudomonadales</taxon>
        <taxon>Pseudomonadaceae</taxon>
        <taxon>Pseudomonas</taxon>
    </lineage>
</organism>
<proteinExistence type="predicted"/>
<protein>
    <submittedName>
        <fullName evidence="2">SIMPL domain-containing protein</fullName>
    </submittedName>
</protein>
<dbReference type="PANTHER" id="PTHR34387:SF1">
    <property type="entry name" value="PERIPLASMIC IMMUNOGENIC PROTEIN"/>
    <property type="match status" value="1"/>
</dbReference>
<accession>A0ABT6QS90</accession>
<keyword evidence="1" id="KW-0732">Signal</keyword>
<comment type="caution">
    <text evidence="2">The sequence shown here is derived from an EMBL/GenBank/DDBJ whole genome shotgun (WGS) entry which is preliminary data.</text>
</comment>
<dbReference type="Gene3D" id="3.30.70.2970">
    <property type="entry name" value="Protein of unknown function (DUF541), domain 2"/>
    <property type="match status" value="1"/>
</dbReference>